<sequence length="494" mass="53301">MIEQIERALGAQRVGPSMWGDIYRSATGTYIRVLPASTPGLTARRRQELDSWADLPQANGVARVIEAKQRPLLTTRVFQCVVYEAEGAEPLTAILASGDPARRFGAVTAVLRMMPSWWQSVAEGMLPMPSDIVVREGVPHLLRVPAWGMPAIAELLAEPARVLHLAPELIRDTGPGAGRATDLFALGAMVLSCAFDHDVGDGPIVLQRAAAGVALTSCYRRERLPGWTAGLPAVTEALDRAAVLADVDPAVRMAADRDVVVAALRAAVPAFDPVSSVRQFRDAGDPEAAVRLARQALLADGSYELYLLAADIAATGLHRPLTALTFLEEAALLAPERPESYAGQFDLIGRTHTLILGMLGSADPSFADRLDRIMTTALDRFDPQDREDHLPAMARYLIARERPGAANRLLSSALIHDGKSHWWKFELMIAYGWTFLAAARPEQAAEVAAGVRAGLRRVEANRSVRPDRVGRCGAALLLLEEAVLGHRQDRAGGA</sequence>
<reference evidence="1 2" key="1">
    <citation type="submission" date="2021-01" db="EMBL/GenBank/DDBJ databases">
        <title>Whole genome shotgun sequence of Actinoplanes humidus NBRC 14915.</title>
        <authorList>
            <person name="Komaki H."/>
            <person name="Tamura T."/>
        </authorList>
    </citation>
    <scope>NUCLEOTIDE SEQUENCE [LARGE SCALE GENOMIC DNA]</scope>
    <source>
        <strain evidence="1 2">NBRC 14915</strain>
    </source>
</reference>
<keyword evidence="2" id="KW-1185">Reference proteome</keyword>
<protein>
    <submittedName>
        <fullName evidence="1">Uncharacterized protein</fullName>
    </submittedName>
</protein>
<dbReference type="EMBL" id="BOMN01000112">
    <property type="protein sequence ID" value="GIE24650.1"/>
    <property type="molecule type" value="Genomic_DNA"/>
</dbReference>
<organism evidence="1 2">
    <name type="scientific">Winogradskya humida</name>
    <dbReference type="NCBI Taxonomy" id="113566"/>
    <lineage>
        <taxon>Bacteria</taxon>
        <taxon>Bacillati</taxon>
        <taxon>Actinomycetota</taxon>
        <taxon>Actinomycetes</taxon>
        <taxon>Micromonosporales</taxon>
        <taxon>Micromonosporaceae</taxon>
        <taxon>Winogradskya</taxon>
    </lineage>
</organism>
<dbReference type="Proteomes" id="UP000603200">
    <property type="component" value="Unassembled WGS sequence"/>
</dbReference>
<gene>
    <name evidence="1" type="ORF">Ahu01nite_077520</name>
</gene>
<name>A0ABQ4A1B3_9ACTN</name>
<evidence type="ECO:0000313" key="2">
    <source>
        <dbReference type="Proteomes" id="UP000603200"/>
    </source>
</evidence>
<accession>A0ABQ4A1B3</accession>
<dbReference type="RefSeq" id="WP_203841654.1">
    <property type="nucleotide sequence ID" value="NZ_BAAATV010000009.1"/>
</dbReference>
<comment type="caution">
    <text evidence="1">The sequence shown here is derived from an EMBL/GenBank/DDBJ whole genome shotgun (WGS) entry which is preliminary data.</text>
</comment>
<evidence type="ECO:0000313" key="1">
    <source>
        <dbReference type="EMBL" id="GIE24650.1"/>
    </source>
</evidence>
<proteinExistence type="predicted"/>